<dbReference type="AlphaFoldDB" id="A0A917PIV3"/>
<evidence type="ECO:0000259" key="1">
    <source>
        <dbReference type="Pfam" id="PF01863"/>
    </source>
</evidence>
<accession>A0A917PIV3</accession>
<dbReference type="Proteomes" id="UP000635726">
    <property type="component" value="Unassembled WGS sequence"/>
</dbReference>
<proteinExistence type="predicted"/>
<reference evidence="2" key="2">
    <citation type="submission" date="2020-09" db="EMBL/GenBank/DDBJ databases">
        <authorList>
            <person name="Sun Q."/>
            <person name="Ohkuma M."/>
        </authorList>
    </citation>
    <scope>NUCLEOTIDE SEQUENCE</scope>
    <source>
        <strain evidence="2">JCM 14371</strain>
    </source>
</reference>
<dbReference type="Pfam" id="PF01863">
    <property type="entry name" value="YgjP-like"/>
    <property type="match status" value="1"/>
</dbReference>
<dbReference type="RefSeq" id="WP_229670976.1">
    <property type="nucleotide sequence ID" value="NZ_BMOE01000008.1"/>
</dbReference>
<comment type="caution">
    <text evidence="2">The sequence shown here is derived from an EMBL/GenBank/DDBJ whole genome shotgun (WGS) entry which is preliminary data.</text>
</comment>
<protein>
    <recommendedName>
        <fullName evidence="1">YgjP-like metallopeptidase domain-containing protein</fullName>
    </recommendedName>
</protein>
<dbReference type="PANTHER" id="PTHR30399">
    <property type="entry name" value="UNCHARACTERIZED PROTEIN YGJP"/>
    <property type="match status" value="1"/>
</dbReference>
<evidence type="ECO:0000313" key="2">
    <source>
        <dbReference type="EMBL" id="GGJ79558.1"/>
    </source>
</evidence>
<dbReference type="InterPro" id="IPR002725">
    <property type="entry name" value="YgjP-like_metallopeptidase"/>
</dbReference>
<organism evidence="2 3">
    <name type="scientific">Deinococcus aquiradiocola</name>
    <dbReference type="NCBI Taxonomy" id="393059"/>
    <lineage>
        <taxon>Bacteria</taxon>
        <taxon>Thermotogati</taxon>
        <taxon>Deinococcota</taxon>
        <taxon>Deinococci</taxon>
        <taxon>Deinococcales</taxon>
        <taxon>Deinococcaceae</taxon>
        <taxon>Deinococcus</taxon>
    </lineage>
</organism>
<name>A0A917PIV3_9DEIO</name>
<dbReference type="PANTHER" id="PTHR30399:SF1">
    <property type="entry name" value="UTP PYROPHOSPHATASE"/>
    <property type="match status" value="1"/>
</dbReference>
<feature type="domain" description="YgjP-like metallopeptidase" evidence="1">
    <location>
        <begin position="30"/>
        <end position="234"/>
    </location>
</feature>
<dbReference type="InterPro" id="IPR053136">
    <property type="entry name" value="UTP_pyrophosphatase-like"/>
</dbReference>
<evidence type="ECO:0000313" key="3">
    <source>
        <dbReference type="Proteomes" id="UP000635726"/>
    </source>
</evidence>
<dbReference type="EMBL" id="BMOE01000008">
    <property type="protein sequence ID" value="GGJ79558.1"/>
    <property type="molecule type" value="Genomic_DNA"/>
</dbReference>
<gene>
    <name evidence="2" type="ORF">GCM10008939_24270</name>
</gene>
<dbReference type="CDD" id="cd07344">
    <property type="entry name" value="M48_yhfN_like"/>
    <property type="match status" value="1"/>
</dbReference>
<sequence>MTRRLTTPASPAHLKVGDAVVEVRRSPRRRTVALKVGPGGAVLYAPTGVSAARLTAFLTQRQDWLLGHLATFARQRVRTPLTDGQSLPLLDGTLTLRLTPGTRAARREGTDLHVHPQHLTAQIEAWYRQAALAHFTPLVHTLDRHLRDVAPQRRVTPLGAVRLTRAGSRWGSCTSRGDIRLHWRLMFAPSRVAHYVAAHEVAHLAQMDHSPRYWATLARLMPDYAEPKRWLREHGETLTLWDDPAPDDPAPTADPHTA</sequence>
<reference evidence="2" key="1">
    <citation type="journal article" date="2014" name="Int. J. Syst. Evol. Microbiol.">
        <title>Complete genome sequence of Corynebacterium casei LMG S-19264T (=DSM 44701T), isolated from a smear-ripened cheese.</title>
        <authorList>
            <consortium name="US DOE Joint Genome Institute (JGI-PGF)"/>
            <person name="Walter F."/>
            <person name="Albersmeier A."/>
            <person name="Kalinowski J."/>
            <person name="Ruckert C."/>
        </authorList>
    </citation>
    <scope>NUCLEOTIDE SEQUENCE</scope>
    <source>
        <strain evidence="2">JCM 14371</strain>
    </source>
</reference>
<keyword evidence="3" id="KW-1185">Reference proteome</keyword>
<dbReference type="Gene3D" id="3.30.2010.10">
    <property type="entry name" value="Metalloproteases ('zincins'), catalytic domain"/>
    <property type="match status" value="1"/>
</dbReference>